<dbReference type="EMBL" id="CP084166">
    <property type="protein sequence ID" value="UJG39739.1"/>
    <property type="molecule type" value="Genomic_DNA"/>
</dbReference>
<dbReference type="AlphaFoldDB" id="A0A9Y1BK52"/>
<evidence type="ECO:0000313" key="1">
    <source>
        <dbReference type="EMBL" id="UJG39739.1"/>
    </source>
</evidence>
<proteinExistence type="predicted"/>
<name>A0A9Y1BK52_9ARCH</name>
<accession>A0A9Y1BK52</accession>
<reference evidence="1" key="1">
    <citation type="journal article" date="2022" name="Nat. Microbiol.">
        <title>Unique mobile elements and scalable gene flow at the prokaryote-eukaryote boundary revealed by circularized Asgard archaea genomes.</title>
        <authorList>
            <person name="Wu F."/>
            <person name="Speth D.R."/>
            <person name="Philosof A."/>
            <person name="Cremiere A."/>
            <person name="Narayanan A."/>
            <person name="Barco R.A."/>
            <person name="Connon S.A."/>
            <person name="Amend J.P."/>
            <person name="Antoshechkin I.A."/>
            <person name="Orphan V.J."/>
        </authorList>
    </citation>
    <scope>NUCLEOTIDE SEQUENCE</scope>
    <source>
        <strain evidence="1">PM71</strain>
    </source>
</reference>
<sequence length="202" mass="22890">MNLDQVKGVIEIAGVKFSAAQLIESLVDQGFSVSFINGNLRVGQRFLKPEVFIDEEYKTCPIIDICKKYDEIIKDAKRKIQFPQYINNKELIEKSACRSENYKQGTIIKDEIYEDNINLDDEIFDYPPLKKSSFGFSDKEQEASPLTYKQGKTFTEPREMIGVGTLTFGRPLSSNGTTCSKCGAIVNEGWQYCGKCGSYIER</sequence>
<organism evidence="1">
    <name type="scientific">Candidatus Heimdallarchaeum aukensis</name>
    <dbReference type="NCBI Taxonomy" id="2876573"/>
    <lineage>
        <taxon>Archaea</taxon>
        <taxon>Promethearchaeati</taxon>
        <taxon>Candidatus Heimdallarchaeota</taxon>
        <taxon>Candidatus Heimdallarchaeia (ex Rinke et al. 2021) (nom. nud.)</taxon>
        <taxon>Candidatus Heimdallarchaeales</taxon>
        <taxon>Candidatus Heimdallarchaeaceae</taxon>
        <taxon>Candidatus Heimdallarchaeum</taxon>
    </lineage>
</organism>
<gene>
    <name evidence="1" type="ORF">K9W45_07675</name>
</gene>
<protein>
    <submittedName>
        <fullName evidence="1">Zinc ribbon domain-containing protein</fullName>
    </submittedName>
</protein>
<dbReference type="Proteomes" id="UP001201020">
    <property type="component" value="Chromosome"/>
</dbReference>